<organism evidence="2 3">
    <name type="scientific">Ulvibacterium marinum</name>
    <dbReference type="NCBI Taxonomy" id="2419782"/>
    <lineage>
        <taxon>Bacteria</taxon>
        <taxon>Pseudomonadati</taxon>
        <taxon>Bacteroidota</taxon>
        <taxon>Flavobacteriia</taxon>
        <taxon>Flavobacteriales</taxon>
        <taxon>Flavobacteriaceae</taxon>
        <taxon>Ulvibacterium</taxon>
    </lineage>
</organism>
<reference evidence="2 3" key="1">
    <citation type="submission" date="2018-10" db="EMBL/GenBank/DDBJ databases">
        <title>Ulvibacterium marinum gen. nov., sp. nov., a novel marine bacterium of the family Flavobacteriaceae, isolated from a culture of the green alga Ulva prolifera.</title>
        <authorList>
            <person name="Zhang Z."/>
        </authorList>
    </citation>
    <scope>NUCLEOTIDE SEQUENCE [LARGE SCALE GENOMIC DNA]</scope>
    <source>
        <strain evidence="2 3">CCMM003</strain>
    </source>
</reference>
<protein>
    <submittedName>
        <fullName evidence="2">Uncharacterized protein</fullName>
    </submittedName>
</protein>
<keyword evidence="3" id="KW-1185">Reference proteome</keyword>
<keyword evidence="1" id="KW-1133">Transmembrane helix</keyword>
<sequence>MEKKRIIAQVVAAILLYTVISLILEKDYTQPIILRELGEGLIFGIIYGLFIWIREKWKNKKE</sequence>
<keyword evidence="1" id="KW-0812">Transmembrane</keyword>
<gene>
    <name evidence="2" type="ORF">D7Z94_15680</name>
</gene>
<keyword evidence="1" id="KW-0472">Membrane</keyword>
<feature type="transmembrane region" description="Helical" evidence="1">
    <location>
        <begin position="6"/>
        <end position="24"/>
    </location>
</feature>
<name>A0A3B0C6A3_9FLAO</name>
<dbReference type="AlphaFoldDB" id="A0A3B0C6A3"/>
<feature type="transmembrane region" description="Helical" evidence="1">
    <location>
        <begin position="36"/>
        <end position="53"/>
    </location>
</feature>
<accession>A0A3B0C6A3</accession>
<dbReference type="RefSeq" id="WP_120712532.1">
    <property type="nucleotide sequence ID" value="NZ_RBCJ01000003.1"/>
</dbReference>
<dbReference type="OrthoDB" id="1179734at2"/>
<evidence type="ECO:0000313" key="3">
    <source>
        <dbReference type="Proteomes" id="UP000276603"/>
    </source>
</evidence>
<comment type="caution">
    <text evidence="2">The sequence shown here is derived from an EMBL/GenBank/DDBJ whole genome shotgun (WGS) entry which is preliminary data.</text>
</comment>
<evidence type="ECO:0000313" key="2">
    <source>
        <dbReference type="EMBL" id="RKN79724.1"/>
    </source>
</evidence>
<proteinExistence type="predicted"/>
<dbReference type="Proteomes" id="UP000276603">
    <property type="component" value="Unassembled WGS sequence"/>
</dbReference>
<evidence type="ECO:0000256" key="1">
    <source>
        <dbReference type="SAM" id="Phobius"/>
    </source>
</evidence>
<dbReference type="EMBL" id="RBCJ01000003">
    <property type="protein sequence ID" value="RKN79724.1"/>
    <property type="molecule type" value="Genomic_DNA"/>
</dbReference>